<reference evidence="3 4" key="1">
    <citation type="submission" date="2019-03" db="EMBL/GenBank/DDBJ databases">
        <title>Deep-cultivation of Planctomycetes and their phenomic and genomic characterization uncovers novel biology.</title>
        <authorList>
            <person name="Wiegand S."/>
            <person name="Jogler M."/>
            <person name="Boedeker C."/>
            <person name="Pinto D."/>
            <person name="Vollmers J."/>
            <person name="Rivas-Marin E."/>
            <person name="Kohn T."/>
            <person name="Peeters S.H."/>
            <person name="Heuer A."/>
            <person name="Rast P."/>
            <person name="Oberbeckmann S."/>
            <person name="Bunk B."/>
            <person name="Jeske O."/>
            <person name="Meyerdierks A."/>
            <person name="Storesund J.E."/>
            <person name="Kallscheuer N."/>
            <person name="Luecker S."/>
            <person name="Lage O.M."/>
            <person name="Pohl T."/>
            <person name="Merkel B.J."/>
            <person name="Hornburger P."/>
            <person name="Mueller R.-W."/>
            <person name="Bruemmer F."/>
            <person name="Labrenz M."/>
            <person name="Spormann A.M."/>
            <person name="Op den Camp H."/>
            <person name="Overmann J."/>
            <person name="Amann R."/>
            <person name="Jetten M.S.M."/>
            <person name="Mascher T."/>
            <person name="Medema M.H."/>
            <person name="Devos D.P."/>
            <person name="Kaster A.-K."/>
            <person name="Ovreas L."/>
            <person name="Rohde M."/>
            <person name="Galperin M.Y."/>
            <person name="Jogler C."/>
        </authorList>
    </citation>
    <scope>NUCLEOTIDE SEQUENCE [LARGE SCALE GENOMIC DNA]</scope>
    <source>
        <strain evidence="3 4">Enr13</strain>
    </source>
</reference>
<dbReference type="Proteomes" id="UP000319004">
    <property type="component" value="Chromosome"/>
</dbReference>
<dbReference type="KEGG" id="snep:Enr13x_25320"/>
<evidence type="ECO:0000256" key="1">
    <source>
        <dbReference type="SAM" id="MobiDB-lite"/>
    </source>
</evidence>
<evidence type="ECO:0000313" key="4">
    <source>
        <dbReference type="Proteomes" id="UP000319004"/>
    </source>
</evidence>
<dbReference type="AlphaFoldDB" id="A0A518HPA9"/>
<dbReference type="RefSeq" id="WP_145386290.1">
    <property type="nucleotide sequence ID" value="NZ_CP037423.1"/>
</dbReference>
<organism evidence="3 4">
    <name type="scientific">Stieleria neptunia</name>
    <dbReference type="NCBI Taxonomy" id="2527979"/>
    <lineage>
        <taxon>Bacteria</taxon>
        <taxon>Pseudomonadati</taxon>
        <taxon>Planctomycetota</taxon>
        <taxon>Planctomycetia</taxon>
        <taxon>Pirellulales</taxon>
        <taxon>Pirellulaceae</taxon>
        <taxon>Stieleria</taxon>
    </lineage>
</organism>
<keyword evidence="4" id="KW-1185">Reference proteome</keyword>
<protein>
    <submittedName>
        <fullName evidence="3">Short chain dehydrogenase</fullName>
    </submittedName>
</protein>
<gene>
    <name evidence="3" type="ORF">Enr13x_25320</name>
</gene>
<accession>A0A518HPA9</accession>
<dbReference type="GO" id="GO:0004029">
    <property type="term" value="F:aldehyde dehydrogenase (NAD+) activity"/>
    <property type="evidence" value="ECO:0007669"/>
    <property type="project" value="TreeGrafter"/>
</dbReference>
<dbReference type="OrthoDB" id="9811743at2"/>
<feature type="domain" description="Thioester reductase (TE)" evidence="2">
    <location>
        <begin position="5"/>
        <end position="210"/>
    </location>
</feature>
<evidence type="ECO:0000313" key="3">
    <source>
        <dbReference type="EMBL" id="QDV42682.1"/>
    </source>
</evidence>
<evidence type="ECO:0000259" key="2">
    <source>
        <dbReference type="Pfam" id="PF07993"/>
    </source>
</evidence>
<dbReference type="EMBL" id="CP037423">
    <property type="protein sequence ID" value="QDV42682.1"/>
    <property type="molecule type" value="Genomic_DNA"/>
</dbReference>
<sequence>MRVFVTGGTGLLGNTVIRRLIERGDSVLALVRSEPAADVFAGLDVELVHSSLVPPTQDSAGEPAEEPAEESAGASGLDLVDDPVDQAIADCDAVVHAAAMIHLGWHQVEPSMQVNREGTRRIVQSCVRHAKKLAAIGTVNAIALGSPHTIADETTPLEHAGGQIPCAYVQSKRASLEVVRQAISDGLETVILHPGFMLGPWDWKPSSGRMMLEVGSGWKPIAPSGGCSLCDARDVADGVIAALNFDGPNGREFILAGHNWTYEKLWTEMANRMGTRPPIRSAGPGIEYLAGLVGDVWGRVTGREPDFNSAGVRMSSQYHWYSSRRAETELGYRIRDAQETLDAAGEWIRQRFVLPSKAAAS</sequence>
<dbReference type="Gene3D" id="3.40.50.720">
    <property type="entry name" value="NAD(P)-binding Rossmann-like Domain"/>
    <property type="match status" value="1"/>
</dbReference>
<dbReference type="InterPro" id="IPR036291">
    <property type="entry name" value="NAD(P)-bd_dom_sf"/>
</dbReference>
<dbReference type="PANTHER" id="PTHR48079">
    <property type="entry name" value="PROTEIN YEEZ"/>
    <property type="match status" value="1"/>
</dbReference>
<dbReference type="SUPFAM" id="SSF51735">
    <property type="entry name" value="NAD(P)-binding Rossmann-fold domains"/>
    <property type="match status" value="1"/>
</dbReference>
<dbReference type="PANTHER" id="PTHR48079:SF6">
    <property type="entry name" value="NAD(P)-BINDING DOMAIN-CONTAINING PROTEIN-RELATED"/>
    <property type="match status" value="1"/>
</dbReference>
<dbReference type="InterPro" id="IPR013120">
    <property type="entry name" value="FAR_NAD-bd"/>
</dbReference>
<dbReference type="Pfam" id="PF07993">
    <property type="entry name" value="NAD_binding_4"/>
    <property type="match status" value="1"/>
</dbReference>
<feature type="region of interest" description="Disordered" evidence="1">
    <location>
        <begin position="53"/>
        <end position="77"/>
    </location>
</feature>
<name>A0A518HPA9_9BACT</name>
<dbReference type="InterPro" id="IPR051783">
    <property type="entry name" value="NAD(P)-dependent_oxidoreduct"/>
</dbReference>
<proteinExistence type="predicted"/>
<dbReference type="GO" id="GO:0005737">
    <property type="term" value="C:cytoplasm"/>
    <property type="evidence" value="ECO:0007669"/>
    <property type="project" value="TreeGrafter"/>
</dbReference>